<evidence type="ECO:0000256" key="7">
    <source>
        <dbReference type="ARBA" id="ARBA00023136"/>
    </source>
</evidence>
<dbReference type="PANTHER" id="PTHR30269:SF37">
    <property type="entry name" value="MEMBRANE TRANSPORTER PROTEIN"/>
    <property type="match status" value="1"/>
</dbReference>
<keyword evidence="3" id="KW-0813">Transport</keyword>
<reference evidence="10" key="1">
    <citation type="journal article" date="2019" name="Int. J. Syst. Evol. Microbiol.">
        <title>The Global Catalogue of Microorganisms (GCM) 10K type strain sequencing project: providing services to taxonomists for standard genome sequencing and annotation.</title>
        <authorList>
            <consortium name="The Broad Institute Genomics Platform"/>
            <consortium name="The Broad Institute Genome Sequencing Center for Infectious Disease"/>
            <person name="Wu L."/>
            <person name="Ma J."/>
        </authorList>
    </citation>
    <scope>NUCLEOTIDE SEQUENCE [LARGE SCALE GENOMIC DNA]</scope>
    <source>
        <strain evidence="10">CGMCC 1.12989</strain>
    </source>
</reference>
<evidence type="ECO:0000313" key="10">
    <source>
        <dbReference type="Proteomes" id="UP001595828"/>
    </source>
</evidence>
<feature type="transmembrane region" description="Helical" evidence="8">
    <location>
        <begin position="135"/>
        <end position="152"/>
    </location>
</feature>
<feature type="transmembrane region" description="Helical" evidence="8">
    <location>
        <begin position="103"/>
        <end position="123"/>
    </location>
</feature>
<evidence type="ECO:0000256" key="3">
    <source>
        <dbReference type="ARBA" id="ARBA00022448"/>
    </source>
</evidence>
<organism evidence="9 10">
    <name type="scientific">Novosphingobium tardum</name>
    <dbReference type="NCBI Taxonomy" id="1538021"/>
    <lineage>
        <taxon>Bacteria</taxon>
        <taxon>Pseudomonadati</taxon>
        <taxon>Pseudomonadota</taxon>
        <taxon>Alphaproteobacteria</taxon>
        <taxon>Sphingomonadales</taxon>
        <taxon>Sphingomonadaceae</taxon>
        <taxon>Novosphingobium</taxon>
    </lineage>
</organism>
<sequence>MVTLAGLTLPALAFAMAVALVAAFVRGLAGFGMAILLVPLLGLVVLPTDAVVVSNMLGLMIGLVGVRRIWGEGESSSIVPIALLAMLATPLGLVLLEATPPEIARLVIAAVGIGAFVIVLLPMRHDHVPSRVETGATGLAAGVLTGFAGMPGPPVVPYYVRRPIPAALARASMLSVFLATSLASTVAALFLHLAHARHALLAGLLLGPVILGNAIGGHAFGRISDRAWRILVGLLLGATALAALVRLLD</sequence>
<keyword evidence="7 8" id="KW-0472">Membrane</keyword>
<keyword evidence="5 8" id="KW-0812">Transmembrane</keyword>
<feature type="transmembrane region" description="Helical" evidence="8">
    <location>
        <begin position="78"/>
        <end position="97"/>
    </location>
</feature>
<feature type="transmembrane region" description="Helical" evidence="8">
    <location>
        <begin position="33"/>
        <end position="66"/>
    </location>
</feature>
<keyword evidence="4 8" id="KW-1003">Cell membrane</keyword>
<evidence type="ECO:0000256" key="5">
    <source>
        <dbReference type="ARBA" id="ARBA00022692"/>
    </source>
</evidence>
<comment type="similarity">
    <text evidence="2 8">Belongs to the 4-toluene sulfonate uptake permease (TSUP) (TC 2.A.102) family.</text>
</comment>
<comment type="caution">
    <text evidence="9">The sequence shown here is derived from an EMBL/GenBank/DDBJ whole genome shotgun (WGS) entry which is preliminary data.</text>
</comment>
<feature type="transmembrane region" description="Helical" evidence="8">
    <location>
        <begin position="172"/>
        <end position="193"/>
    </location>
</feature>
<keyword evidence="10" id="KW-1185">Reference proteome</keyword>
<gene>
    <name evidence="9" type="ORF">ACFO0A_01740</name>
</gene>
<dbReference type="PANTHER" id="PTHR30269">
    <property type="entry name" value="TRANSMEMBRANE PROTEIN YFCA"/>
    <property type="match status" value="1"/>
</dbReference>
<evidence type="ECO:0000256" key="4">
    <source>
        <dbReference type="ARBA" id="ARBA00022475"/>
    </source>
</evidence>
<evidence type="ECO:0000256" key="6">
    <source>
        <dbReference type="ARBA" id="ARBA00022989"/>
    </source>
</evidence>
<accession>A0ABV8RM54</accession>
<feature type="transmembrane region" description="Helical" evidence="8">
    <location>
        <begin position="227"/>
        <end position="248"/>
    </location>
</feature>
<dbReference type="EMBL" id="JBHSDR010000003">
    <property type="protein sequence ID" value="MFC4293774.1"/>
    <property type="molecule type" value="Genomic_DNA"/>
</dbReference>
<dbReference type="RefSeq" id="WP_379537258.1">
    <property type="nucleotide sequence ID" value="NZ_JBHSDR010000003.1"/>
</dbReference>
<comment type="subcellular location">
    <subcellularLocation>
        <location evidence="1 8">Cell membrane</location>
        <topology evidence="1 8">Multi-pass membrane protein</topology>
    </subcellularLocation>
</comment>
<keyword evidence="6 8" id="KW-1133">Transmembrane helix</keyword>
<proteinExistence type="inferred from homology"/>
<dbReference type="Pfam" id="PF01925">
    <property type="entry name" value="TauE"/>
    <property type="match status" value="1"/>
</dbReference>
<dbReference type="InterPro" id="IPR052017">
    <property type="entry name" value="TSUP"/>
</dbReference>
<evidence type="ECO:0000256" key="8">
    <source>
        <dbReference type="RuleBase" id="RU363041"/>
    </source>
</evidence>
<feature type="transmembrane region" description="Helical" evidence="8">
    <location>
        <begin position="200"/>
        <end position="221"/>
    </location>
</feature>
<evidence type="ECO:0000256" key="1">
    <source>
        <dbReference type="ARBA" id="ARBA00004651"/>
    </source>
</evidence>
<dbReference type="Proteomes" id="UP001595828">
    <property type="component" value="Unassembled WGS sequence"/>
</dbReference>
<dbReference type="InterPro" id="IPR002781">
    <property type="entry name" value="TM_pro_TauE-like"/>
</dbReference>
<evidence type="ECO:0000313" key="9">
    <source>
        <dbReference type="EMBL" id="MFC4293774.1"/>
    </source>
</evidence>
<evidence type="ECO:0000256" key="2">
    <source>
        <dbReference type="ARBA" id="ARBA00009142"/>
    </source>
</evidence>
<name>A0ABV8RM54_9SPHN</name>
<protein>
    <recommendedName>
        <fullName evidence="8">Probable membrane transporter protein</fullName>
    </recommendedName>
</protein>